<dbReference type="AlphaFoldDB" id="A0A841AAW5"/>
<dbReference type="PANTHER" id="PTHR37316">
    <property type="entry name" value="TEICHOIC ACID GLYCEROL-PHOSPHATE PRIMASE"/>
    <property type="match status" value="1"/>
</dbReference>
<dbReference type="InterPro" id="IPR051612">
    <property type="entry name" value="Teichoic_Acid_Biosynth"/>
</dbReference>
<dbReference type="EMBL" id="JACHLZ010000001">
    <property type="protein sequence ID" value="MBB5830258.1"/>
    <property type="molecule type" value="Genomic_DNA"/>
</dbReference>
<keyword evidence="3" id="KW-1003">Cell membrane</keyword>
<name>A0A841AAW5_9MICO</name>
<dbReference type="SUPFAM" id="SSF53448">
    <property type="entry name" value="Nucleotide-diphospho-sugar transferases"/>
    <property type="match status" value="1"/>
</dbReference>
<sequence>MMFNNLNPALRKPMQRLWRATIPESTRRELFARRRAKNESLLSIIVPVYKVEDYLDECISSLVEQTYSNLEIILVDDGSPDNCGAMCDAWKREDGRIKVLHQVNGGLSNARNNGARLATGKYLAFVDSDDIVPKDAFKLLVESLETTGSDVSTGNVQRFQRGRQWQAWNQTYSHRRDNFGALEEDHKVARAVTLESHPELLFDTTAWNKVFRRDFFRRSKITFPEGKLYEDMLPMAQAFSAARSIDVVLDTTYLYREREDKTSITQKRGEVNNLGDKMEMVDRILDLRLGLGAPAKEVQTIVFKALEGDLPVYSPYLGRAKDFDAIYMRSLRKYWGLATRETKDRLALDRRVLYLTQLFGDPSEAETNAGEVRNRFHEIPIIAGDAGLVADIDWDPRLLGVLAPGGDASMERYVYLRQCITDARVGGGRMQITGFAFLEYVPDPQEATIEVSLRNAEGTNVSLEPQSFPSPEANGYWGSGNADRTDCGFRIDQSLDSIFGDVHLESTQRWDVWVRVQYRGRSWESVAFAYWRGGTIRAGVSAHVGTAHHGMFSWQPWGKPLAFITHPPRVEVLVVRVDDNLIDIELSPTKERITGAAMMRSWDSGEISGKLLGTGKNGGLLVQFDTHDMADRGEAGGNLNAWRPSVTLDDGSTLYPSCATDSSSLLTDSAGWEVRNNSAQELLLIDKCCLFEVTEAHFEENRLILSGVNFGGDAMDHKGEFWGADGNNIRHCEFVNLEGNRFEFRVNLEVEDRFGNAAAWKPGEYRIRLWHADGTHCKQRVRSSTALLQSALPLEWTGSLCHARLHVLSDTLEFSLGIKAPLTIHERGRYNHDRMRDAWRGLGDDDVTPREAVVFSVNMGGPAGDSGLAILQEMRKRDLPLEYFWAVTDTSIDVPLGVRKLVRGSSEWFELLSTARVVVNNYGGIDSYGDRAFQYYLQTWHGTPLKFIGRSEIEQEARWAAGKAARARREAGEWDALISPNKFFTSIASREFYYEGKVLEIGYPRNDRLVNSTPEERAELRASIGIPEECRAVLYAPTWRDVGASGYASPMVEFFDPEDLAEQIGGKTTFLVRGHSFNLRAGAGRREDRSRVIDVTSYPDVNELMIASDVLVTDYSSIMFDYLCTGKPIVYFAPDLDEYLANRGMYMELQDVLAGPLVQNVPDLVSELVHLDTFEERFGPQYEALAEAFISWDDGRASSRAVDAILNAISDPNRTKQQ</sequence>
<evidence type="ECO:0000313" key="9">
    <source>
        <dbReference type="Proteomes" id="UP000588158"/>
    </source>
</evidence>
<evidence type="ECO:0000256" key="1">
    <source>
        <dbReference type="ARBA" id="ARBA00004202"/>
    </source>
</evidence>
<dbReference type="CDD" id="cd00761">
    <property type="entry name" value="Glyco_tranf_GTA_type"/>
    <property type="match status" value="1"/>
</dbReference>
<gene>
    <name evidence="8" type="ORF">HNR70_000071</name>
</gene>
<comment type="subcellular location">
    <subcellularLocation>
        <location evidence="1">Cell membrane</location>
        <topology evidence="1">Peripheral membrane protein</topology>
    </subcellularLocation>
</comment>
<keyword evidence="4 8" id="KW-0808">Transferase</keyword>
<proteinExistence type="inferred from homology"/>
<dbReference type="Gene3D" id="3.90.550.10">
    <property type="entry name" value="Spore Coat Polysaccharide Biosynthesis Protein SpsA, Chain A"/>
    <property type="match status" value="1"/>
</dbReference>
<accession>A0A841AAW5</accession>
<dbReference type="Proteomes" id="UP000588158">
    <property type="component" value="Unassembled WGS sequence"/>
</dbReference>
<dbReference type="Gene3D" id="3.40.50.12580">
    <property type="match status" value="1"/>
</dbReference>
<evidence type="ECO:0000256" key="2">
    <source>
        <dbReference type="ARBA" id="ARBA00010488"/>
    </source>
</evidence>
<evidence type="ECO:0000256" key="6">
    <source>
        <dbReference type="ARBA" id="ARBA00023136"/>
    </source>
</evidence>
<keyword evidence="6" id="KW-0472">Membrane</keyword>
<dbReference type="InterPro" id="IPR001173">
    <property type="entry name" value="Glyco_trans_2-like"/>
</dbReference>
<evidence type="ECO:0000256" key="4">
    <source>
        <dbReference type="ARBA" id="ARBA00022679"/>
    </source>
</evidence>
<dbReference type="Pfam" id="PF00535">
    <property type="entry name" value="Glycos_transf_2"/>
    <property type="match status" value="1"/>
</dbReference>
<dbReference type="InterPro" id="IPR029044">
    <property type="entry name" value="Nucleotide-diphossugar_trans"/>
</dbReference>
<dbReference type="GO" id="GO:0047355">
    <property type="term" value="F:CDP-glycerol glycerophosphotransferase activity"/>
    <property type="evidence" value="ECO:0007669"/>
    <property type="project" value="InterPro"/>
</dbReference>
<dbReference type="InterPro" id="IPR007554">
    <property type="entry name" value="Glycerophosphate_synth"/>
</dbReference>
<dbReference type="InterPro" id="IPR043149">
    <property type="entry name" value="TagF_N"/>
</dbReference>
<dbReference type="RefSeq" id="WP_184323909.1">
    <property type="nucleotide sequence ID" value="NZ_JACHLZ010000001.1"/>
</dbReference>
<keyword evidence="9" id="KW-1185">Reference proteome</keyword>
<dbReference type="GO" id="GO:0019350">
    <property type="term" value="P:teichoic acid biosynthetic process"/>
    <property type="evidence" value="ECO:0007669"/>
    <property type="project" value="UniProtKB-KW"/>
</dbReference>
<feature type="domain" description="Glycosyltransferase 2-like" evidence="7">
    <location>
        <begin position="43"/>
        <end position="216"/>
    </location>
</feature>
<dbReference type="SUPFAM" id="SSF53756">
    <property type="entry name" value="UDP-Glycosyltransferase/glycogen phosphorylase"/>
    <property type="match status" value="1"/>
</dbReference>
<comment type="similarity">
    <text evidence="2">Belongs to the CDP-glycerol glycerophosphotransferase family.</text>
</comment>
<dbReference type="Pfam" id="PF04464">
    <property type="entry name" value="Glyphos_transf"/>
    <property type="match status" value="1"/>
</dbReference>
<evidence type="ECO:0000313" key="8">
    <source>
        <dbReference type="EMBL" id="MBB5830258.1"/>
    </source>
</evidence>
<dbReference type="GO" id="GO:0005886">
    <property type="term" value="C:plasma membrane"/>
    <property type="evidence" value="ECO:0007669"/>
    <property type="project" value="UniProtKB-SubCell"/>
</dbReference>
<dbReference type="InterPro" id="IPR043148">
    <property type="entry name" value="TagF_C"/>
</dbReference>
<evidence type="ECO:0000256" key="3">
    <source>
        <dbReference type="ARBA" id="ARBA00022475"/>
    </source>
</evidence>
<reference evidence="8 9" key="1">
    <citation type="submission" date="2020-08" db="EMBL/GenBank/DDBJ databases">
        <title>Sequencing the genomes of 1000 actinobacteria strains.</title>
        <authorList>
            <person name="Klenk H.-P."/>
        </authorList>
    </citation>
    <scope>NUCLEOTIDE SEQUENCE [LARGE SCALE GENOMIC DNA]</scope>
    <source>
        <strain evidence="8 9">DSM 28796</strain>
    </source>
</reference>
<dbReference type="Gene3D" id="3.40.50.11820">
    <property type="match status" value="1"/>
</dbReference>
<dbReference type="PANTHER" id="PTHR37316:SF3">
    <property type="entry name" value="TEICHOIC ACID GLYCEROL-PHOSPHATE TRANSFERASE"/>
    <property type="match status" value="1"/>
</dbReference>
<evidence type="ECO:0000256" key="5">
    <source>
        <dbReference type="ARBA" id="ARBA00022944"/>
    </source>
</evidence>
<keyword evidence="5" id="KW-0777">Teichoic acid biosynthesis</keyword>
<organism evidence="8 9">
    <name type="scientific">Brachybacterium aquaticum</name>
    <dbReference type="NCBI Taxonomy" id="1432564"/>
    <lineage>
        <taxon>Bacteria</taxon>
        <taxon>Bacillati</taxon>
        <taxon>Actinomycetota</taxon>
        <taxon>Actinomycetes</taxon>
        <taxon>Micrococcales</taxon>
        <taxon>Dermabacteraceae</taxon>
        <taxon>Brachybacterium</taxon>
    </lineage>
</organism>
<evidence type="ECO:0000259" key="7">
    <source>
        <dbReference type="Pfam" id="PF00535"/>
    </source>
</evidence>
<comment type="caution">
    <text evidence="8">The sequence shown here is derived from an EMBL/GenBank/DDBJ whole genome shotgun (WGS) entry which is preliminary data.</text>
</comment>
<protein>
    <submittedName>
        <fullName evidence="8">CDP-glycerol glycerophosphotransferase (TagB/SpsB family)/glycosyltransferase involved in cell wall biosynthesis</fullName>
    </submittedName>
</protein>